<evidence type="ECO:0000313" key="2">
    <source>
        <dbReference type="EMBL" id="BBH37577.1"/>
    </source>
</evidence>
<protein>
    <recommendedName>
        <fullName evidence="4">Type 4 pilin-like protein</fullName>
    </recommendedName>
</protein>
<dbReference type="EMBL" id="AP019314">
    <property type="protein sequence ID" value="BBH37577.1"/>
    <property type="molecule type" value="Genomic_DNA"/>
</dbReference>
<dbReference type="AlphaFoldDB" id="A0A3G9JQ09"/>
<keyword evidence="1" id="KW-0472">Membrane</keyword>
<organism evidence="2 3">
    <name type="scientific">Microcystis viridis NIES-102</name>
    <dbReference type="NCBI Taxonomy" id="213615"/>
    <lineage>
        <taxon>Bacteria</taxon>
        <taxon>Bacillati</taxon>
        <taxon>Cyanobacteriota</taxon>
        <taxon>Cyanophyceae</taxon>
        <taxon>Oscillatoriophycideae</taxon>
        <taxon>Chroococcales</taxon>
        <taxon>Microcystaceae</taxon>
        <taxon>Microcystis</taxon>
    </lineage>
</organism>
<evidence type="ECO:0008006" key="4">
    <source>
        <dbReference type="Google" id="ProtNLM"/>
    </source>
</evidence>
<reference evidence="2 3" key="1">
    <citation type="submission" date="2018-11" db="EMBL/GenBank/DDBJ databases">
        <title>Complete genome sequence of Microcystis aeruginosa NIES-102.</title>
        <authorList>
            <person name="Yamaguchi H."/>
            <person name="Suzuki S."/>
            <person name="Kawachi M."/>
        </authorList>
    </citation>
    <scope>NUCLEOTIDE SEQUENCE [LARGE SCALE GENOMIC DNA]</scope>
    <source>
        <strain evidence="2 3">NIES-102</strain>
    </source>
</reference>
<feature type="transmembrane region" description="Helical" evidence="1">
    <location>
        <begin position="23"/>
        <end position="47"/>
    </location>
</feature>
<name>A0A3G9JQ09_MICVR</name>
<gene>
    <name evidence="2" type="ORF">myaer102_00340</name>
</gene>
<proteinExistence type="predicted"/>
<evidence type="ECO:0000256" key="1">
    <source>
        <dbReference type="SAM" id="Phobius"/>
    </source>
</evidence>
<accession>A0A3G9JQ09</accession>
<dbReference type="RefSeq" id="WP_125730135.1">
    <property type="nucleotide sequence ID" value="NZ_AP019314.1"/>
</dbReference>
<dbReference type="KEGG" id="mvz:myaer102_00340"/>
<sequence>MRFYLEYINHSGRLQKKSAHRRLQAGFTITEVLLAGLMMLIAVLVAGNGLINLLRSNYRANADSEIQNNLNRTLEFVSDEVRRAKIIAENEIEIRPTQPLNWEEIPGARAVLAFQIPDPGNPSYPLDRQIVYYTRNPDPDEISLTGPRVLWRYGPQLDANGNYDTFNWQHSPVIDRLAAAVNDPICDDPTFTRIPQTGNVDDFYTCVPEGRNQVILHAKAQVRMTTNEELEYSVSTRVFPIPCQKFCDLDSPTYFYLTAATGADPDKRHIPIVIVPATVKAEIIQGGTCTFSPSCGVLTAPKGDLPGTPEPNGEFGRPVDAIPGDGIAVHVDELHNVYGAQTRDVDVYTSDSRDSPRNLDNNQVLFVFTTKTTPPNSYQILVTIKPK</sequence>
<keyword evidence="1" id="KW-0812">Transmembrane</keyword>
<evidence type="ECO:0000313" key="3">
    <source>
        <dbReference type="Proteomes" id="UP000278152"/>
    </source>
</evidence>
<keyword evidence="1" id="KW-1133">Transmembrane helix</keyword>
<dbReference type="Proteomes" id="UP000278152">
    <property type="component" value="Chromosome"/>
</dbReference>